<feature type="domain" description="AMP-dependent synthetase/ligase" evidence="4">
    <location>
        <begin position="30"/>
        <end position="396"/>
    </location>
</feature>
<evidence type="ECO:0000256" key="3">
    <source>
        <dbReference type="SAM" id="MobiDB-lite"/>
    </source>
</evidence>
<dbReference type="Pfam" id="PF00501">
    <property type="entry name" value="AMP-binding"/>
    <property type="match status" value="1"/>
</dbReference>
<proteinExistence type="inferred from homology"/>
<dbReference type="OrthoDB" id="193284at2157"/>
<organism evidence="6 7">
    <name type="scientific">Halorientalis regularis</name>
    <dbReference type="NCBI Taxonomy" id="660518"/>
    <lineage>
        <taxon>Archaea</taxon>
        <taxon>Methanobacteriati</taxon>
        <taxon>Methanobacteriota</taxon>
        <taxon>Stenosarchaea group</taxon>
        <taxon>Halobacteria</taxon>
        <taxon>Halobacteriales</taxon>
        <taxon>Haloarculaceae</taxon>
        <taxon>Halorientalis</taxon>
    </lineage>
</organism>
<dbReference type="AlphaFoldDB" id="A0A1G7RSB7"/>
<dbReference type="Gene3D" id="3.30.300.30">
    <property type="match status" value="1"/>
</dbReference>
<dbReference type="GO" id="GO:0016877">
    <property type="term" value="F:ligase activity, forming carbon-sulfur bonds"/>
    <property type="evidence" value="ECO:0007669"/>
    <property type="project" value="UniProtKB-ARBA"/>
</dbReference>
<comment type="similarity">
    <text evidence="1">Belongs to the ATP-dependent AMP-binding enzyme family.</text>
</comment>
<dbReference type="STRING" id="660518.SAMN05216218_11611"/>
<dbReference type="PANTHER" id="PTHR43767:SF7">
    <property type="entry name" value="MEDIUM_LONG-CHAIN-FATTY-ACID--COA LIGASE FADD8"/>
    <property type="match status" value="1"/>
</dbReference>
<dbReference type="Proteomes" id="UP000199076">
    <property type="component" value="Unassembled WGS sequence"/>
</dbReference>
<evidence type="ECO:0000259" key="5">
    <source>
        <dbReference type="Pfam" id="PF13193"/>
    </source>
</evidence>
<feature type="region of interest" description="Disordered" evidence="3">
    <location>
        <begin position="1"/>
        <end position="23"/>
    </location>
</feature>
<dbReference type="Gene3D" id="3.40.50.12780">
    <property type="entry name" value="N-terminal domain of ligase-like"/>
    <property type="match status" value="1"/>
</dbReference>
<evidence type="ECO:0000259" key="4">
    <source>
        <dbReference type="Pfam" id="PF00501"/>
    </source>
</evidence>
<dbReference type="InterPro" id="IPR050237">
    <property type="entry name" value="ATP-dep_AMP-bd_enzyme"/>
</dbReference>
<reference evidence="7" key="1">
    <citation type="submission" date="2016-10" db="EMBL/GenBank/DDBJ databases">
        <authorList>
            <person name="Varghese N."/>
            <person name="Submissions S."/>
        </authorList>
    </citation>
    <scope>NUCLEOTIDE SEQUENCE [LARGE SCALE GENOMIC DNA]</scope>
    <source>
        <strain evidence="7">IBRC-M 10760</strain>
    </source>
</reference>
<name>A0A1G7RSB7_9EURY</name>
<accession>A0A1G7RSB7</accession>
<evidence type="ECO:0000313" key="6">
    <source>
        <dbReference type="EMBL" id="SDG13666.1"/>
    </source>
</evidence>
<evidence type="ECO:0000256" key="2">
    <source>
        <dbReference type="ARBA" id="ARBA00022598"/>
    </source>
</evidence>
<dbReference type="Pfam" id="PF13193">
    <property type="entry name" value="AMP-binding_C"/>
    <property type="match status" value="1"/>
</dbReference>
<keyword evidence="2" id="KW-0436">Ligase</keyword>
<dbReference type="SUPFAM" id="SSF56801">
    <property type="entry name" value="Acetyl-CoA synthetase-like"/>
    <property type="match status" value="1"/>
</dbReference>
<dbReference type="InterPro" id="IPR042099">
    <property type="entry name" value="ANL_N_sf"/>
</dbReference>
<gene>
    <name evidence="6" type="ORF">SAMN05216218_11611</name>
</gene>
<dbReference type="InterPro" id="IPR045851">
    <property type="entry name" value="AMP-bd_C_sf"/>
</dbReference>
<dbReference type="EMBL" id="FNBK01000016">
    <property type="protein sequence ID" value="SDG13666.1"/>
    <property type="molecule type" value="Genomic_DNA"/>
</dbReference>
<keyword evidence="7" id="KW-1185">Reference proteome</keyword>
<dbReference type="PANTHER" id="PTHR43767">
    <property type="entry name" value="LONG-CHAIN-FATTY-ACID--COA LIGASE"/>
    <property type="match status" value="1"/>
</dbReference>
<evidence type="ECO:0000313" key="7">
    <source>
        <dbReference type="Proteomes" id="UP000199076"/>
    </source>
</evidence>
<dbReference type="NCBIfam" id="NF004837">
    <property type="entry name" value="PRK06187.1"/>
    <property type="match status" value="1"/>
</dbReference>
<dbReference type="FunFam" id="3.30.300.30:FF:000008">
    <property type="entry name" value="2,3-dihydroxybenzoate-AMP ligase"/>
    <property type="match status" value="1"/>
</dbReference>
<feature type="domain" description="AMP-binding enzyme C-terminal" evidence="5">
    <location>
        <begin position="447"/>
        <end position="519"/>
    </location>
</feature>
<protein>
    <submittedName>
        <fullName evidence="6">Fatty-acyl-CoA synthase/long-chain acyl-CoA synthetase</fullName>
    </submittedName>
</protein>
<dbReference type="InterPro" id="IPR025110">
    <property type="entry name" value="AMP-bd_C"/>
</dbReference>
<sequence length="538" mass="58918">MSTESGSSERRQRSGEATGAPTTLTEALTKSLDRFSDRVAVTVGGSAYTYGELDERSNAVANALVERGVEPGDRVALMMSNCLGYVIADLALLKAGAVKLPLNDMLTEDEFQYMLSDSGTETVIAGPTFTDTLASLDASLETLDRGFVIDSESDQFDSLADLETEGDTTEPPSVSISPDSPVGHFYTGGTTGDPKGVIHSHDNFLQNVYAHITELDMTGDDTLLLMTPLPHSAGLFLWAALLLGAESVIRPGFEPEQALRDIEDHQVTWSFLVPTMIYTLLDDPRLDETDTSSLETLVYGAAPMTPARLREGLEEFGAVFTQFYGQTEVPNLITVLGKEEHRIAIDEEEEQRLGSAGQPTLMADVKIVDTETGERQPPGREGEIMATAPYVMDEYWELPEKTAETVEDGWVHTGDIGKRDEDGYVYLLDRKSNMIISGGMNVYSTDVEDVLATHPNVAQVAVIGVPDEKWGEAVTAIIVPDGEVTSADIHDFSDDELGDYKRPKHVEFRDELPKTPYGKIDKKALREPYWDDSDRSIN</sequence>
<evidence type="ECO:0000256" key="1">
    <source>
        <dbReference type="ARBA" id="ARBA00006432"/>
    </source>
</evidence>
<dbReference type="RefSeq" id="WP_092694609.1">
    <property type="nucleotide sequence ID" value="NZ_FNBK01000016.1"/>
</dbReference>
<dbReference type="InterPro" id="IPR000873">
    <property type="entry name" value="AMP-dep_synth/lig_dom"/>
</dbReference>